<name>A0A1V0UPV4_9BACL</name>
<proteinExistence type="predicted"/>
<dbReference type="EMBL" id="CP020557">
    <property type="protein sequence ID" value="ARF67313.1"/>
    <property type="molecule type" value="Genomic_DNA"/>
</dbReference>
<dbReference type="Pfam" id="PF13034">
    <property type="entry name" value="DUF3895"/>
    <property type="match status" value="1"/>
</dbReference>
<evidence type="ECO:0008006" key="3">
    <source>
        <dbReference type="Google" id="ProtNLM"/>
    </source>
</evidence>
<sequence>MIQSIPKDFRLSPSKEKAVMEYLNEGINSAREISEKLIEHHGADNKRFLTGKADVYIHVCFFLDSLVDLGVAKFMTGDSDDRIYKFK</sequence>
<dbReference type="RefSeq" id="WP_083038980.1">
    <property type="nucleotide sequence ID" value="NZ_CP020557.1"/>
</dbReference>
<organism evidence="1 2">
    <name type="scientific">Paenibacillus larvae subsp. pulvifaciens</name>
    <dbReference type="NCBI Taxonomy" id="1477"/>
    <lineage>
        <taxon>Bacteria</taxon>
        <taxon>Bacillati</taxon>
        <taxon>Bacillota</taxon>
        <taxon>Bacilli</taxon>
        <taxon>Bacillales</taxon>
        <taxon>Paenibacillaceae</taxon>
        <taxon>Paenibacillus</taxon>
    </lineage>
</organism>
<gene>
    <name evidence="1" type="ORF">B7C51_04925</name>
</gene>
<dbReference type="Proteomes" id="UP000192727">
    <property type="component" value="Chromosome"/>
</dbReference>
<accession>A0A1V0UPV4</accession>
<reference evidence="1 2" key="1">
    <citation type="submission" date="2017-03" db="EMBL/GenBank/DDBJ databases">
        <title>Paenibacillus larvae genome sequencing.</title>
        <authorList>
            <person name="Dingman D.W."/>
        </authorList>
    </citation>
    <scope>NUCLEOTIDE SEQUENCE [LARGE SCALE GENOMIC DNA]</scope>
    <source>
        <strain evidence="1 2">SAG 10367</strain>
    </source>
</reference>
<dbReference type="InterPro" id="IPR024995">
    <property type="entry name" value="DUF3895"/>
</dbReference>
<protein>
    <recommendedName>
        <fullName evidence="3">DUF2513 domain-containing protein</fullName>
    </recommendedName>
</protein>
<evidence type="ECO:0000313" key="1">
    <source>
        <dbReference type="EMBL" id="ARF67313.1"/>
    </source>
</evidence>
<dbReference type="AlphaFoldDB" id="A0A1V0UPV4"/>
<evidence type="ECO:0000313" key="2">
    <source>
        <dbReference type="Proteomes" id="UP000192727"/>
    </source>
</evidence>